<dbReference type="Pfam" id="PF01510">
    <property type="entry name" value="Amidase_2"/>
    <property type="match status" value="1"/>
</dbReference>
<dbReference type="PANTHER" id="PTHR30417:SF4">
    <property type="entry name" value="1,6-ANHYDRO-N-ACETYLMURAMYL-L-ALANINE AMIDASE AMPD"/>
    <property type="match status" value="1"/>
</dbReference>
<evidence type="ECO:0000256" key="9">
    <source>
        <dbReference type="ARBA" id="ARBA00022833"/>
    </source>
</evidence>
<evidence type="ECO:0000256" key="11">
    <source>
        <dbReference type="ARBA" id="ARBA00039257"/>
    </source>
</evidence>
<dbReference type="SUPFAM" id="SSF55846">
    <property type="entry name" value="N-acetylmuramoyl-L-alanine amidase-like"/>
    <property type="match status" value="1"/>
</dbReference>
<dbReference type="InterPro" id="IPR051206">
    <property type="entry name" value="NAMLAA_amidase_2"/>
</dbReference>
<feature type="domain" description="N-acetylmuramoyl-L-alanine amidase" evidence="13">
    <location>
        <begin position="16"/>
        <end position="170"/>
    </location>
</feature>
<evidence type="ECO:0000256" key="8">
    <source>
        <dbReference type="ARBA" id="ARBA00022801"/>
    </source>
</evidence>
<comment type="similarity">
    <text evidence="4">Belongs to the N-acetylmuramoyl-L-alanine amidase 2 family.</text>
</comment>
<evidence type="ECO:0000256" key="4">
    <source>
        <dbReference type="ARBA" id="ARBA00007553"/>
    </source>
</evidence>
<proteinExistence type="inferred from homology"/>
<comment type="subcellular location">
    <subcellularLocation>
        <location evidence="3">Cytoplasm</location>
    </subcellularLocation>
</comment>
<keyword evidence="7" id="KW-0479">Metal-binding</keyword>
<evidence type="ECO:0000259" key="13">
    <source>
        <dbReference type="SMART" id="SM00644"/>
    </source>
</evidence>
<evidence type="ECO:0000313" key="15">
    <source>
        <dbReference type="Proteomes" id="UP000294823"/>
    </source>
</evidence>
<keyword evidence="10" id="KW-0961">Cell wall biogenesis/degradation</keyword>
<dbReference type="Gene3D" id="3.40.80.10">
    <property type="entry name" value="Peptidoglycan recognition protein-like"/>
    <property type="match status" value="1"/>
</dbReference>
<gene>
    <name evidence="14" type="primary">ampD</name>
    <name evidence="14" type="ORF">E0702_14255</name>
</gene>
<keyword evidence="8 14" id="KW-0378">Hydrolase</keyword>
<dbReference type="InterPro" id="IPR036505">
    <property type="entry name" value="Amidase/PGRP_sf"/>
</dbReference>
<evidence type="ECO:0000256" key="5">
    <source>
        <dbReference type="ARBA" id="ARBA00011901"/>
    </source>
</evidence>
<dbReference type="InterPro" id="IPR002502">
    <property type="entry name" value="Amidase_domain"/>
</dbReference>
<evidence type="ECO:0000256" key="10">
    <source>
        <dbReference type="ARBA" id="ARBA00023316"/>
    </source>
</evidence>
<keyword evidence="15" id="KW-1185">Reference proteome</keyword>
<dbReference type="GO" id="GO:0008745">
    <property type="term" value="F:N-acetylmuramoyl-L-alanine amidase activity"/>
    <property type="evidence" value="ECO:0007669"/>
    <property type="project" value="UniProtKB-EC"/>
</dbReference>
<organism evidence="14 15">
    <name type="scientific">Halomonas marinisediminis</name>
    <dbReference type="NCBI Taxonomy" id="2546095"/>
    <lineage>
        <taxon>Bacteria</taxon>
        <taxon>Pseudomonadati</taxon>
        <taxon>Pseudomonadota</taxon>
        <taxon>Gammaproteobacteria</taxon>
        <taxon>Oceanospirillales</taxon>
        <taxon>Halomonadaceae</taxon>
        <taxon>Halomonas</taxon>
    </lineage>
</organism>
<dbReference type="CDD" id="cd06583">
    <property type="entry name" value="PGRP"/>
    <property type="match status" value="1"/>
</dbReference>
<evidence type="ECO:0000256" key="3">
    <source>
        <dbReference type="ARBA" id="ARBA00004496"/>
    </source>
</evidence>
<evidence type="ECO:0000256" key="1">
    <source>
        <dbReference type="ARBA" id="ARBA00001561"/>
    </source>
</evidence>
<comment type="catalytic activity">
    <reaction evidence="1">
        <text>Hydrolyzes the link between N-acetylmuramoyl residues and L-amino acid residues in certain cell-wall glycopeptides.</text>
        <dbReference type="EC" id="3.5.1.28"/>
    </reaction>
</comment>
<dbReference type="Proteomes" id="UP000294823">
    <property type="component" value="Unassembled WGS sequence"/>
</dbReference>
<evidence type="ECO:0000256" key="2">
    <source>
        <dbReference type="ARBA" id="ARBA00001947"/>
    </source>
</evidence>
<keyword evidence="9" id="KW-0862">Zinc</keyword>
<evidence type="ECO:0000256" key="7">
    <source>
        <dbReference type="ARBA" id="ARBA00022723"/>
    </source>
</evidence>
<dbReference type="PANTHER" id="PTHR30417">
    <property type="entry name" value="N-ACETYLMURAMOYL-L-ALANINE AMIDASE AMID"/>
    <property type="match status" value="1"/>
</dbReference>
<dbReference type="NCBIfam" id="NF008758">
    <property type="entry name" value="PRK11789.1"/>
    <property type="match status" value="1"/>
</dbReference>
<reference evidence="14 15" key="1">
    <citation type="submission" date="2019-03" db="EMBL/GenBank/DDBJ databases">
        <title>Halomonas marinisediminis sp. nov., a moderately halophilic bacterium isolated from the Bohai Gulf.</title>
        <authorList>
            <person name="Ji X."/>
        </authorList>
    </citation>
    <scope>NUCLEOTIDE SEQUENCE [LARGE SCALE GENOMIC DNA]</scope>
    <source>
        <strain evidence="14 15">204</strain>
    </source>
</reference>
<dbReference type="SMART" id="SM00644">
    <property type="entry name" value="Ami_2"/>
    <property type="match status" value="1"/>
</dbReference>
<protein>
    <recommendedName>
        <fullName evidence="11">1,6-anhydro-N-acetylmuramyl-L-alanine amidase AmpD</fullName>
        <ecNumber evidence="5">3.5.1.28</ecNumber>
    </recommendedName>
    <alternativeName>
        <fullName evidence="12">N-acetylmuramoyl-L-alanine amidase</fullName>
    </alternativeName>
</protein>
<evidence type="ECO:0000256" key="6">
    <source>
        <dbReference type="ARBA" id="ARBA00022490"/>
    </source>
</evidence>
<accession>A0ABY2D3S0</accession>
<evidence type="ECO:0000313" key="14">
    <source>
        <dbReference type="EMBL" id="TDB00413.1"/>
    </source>
</evidence>
<dbReference type="EC" id="3.5.1.28" evidence="5"/>
<evidence type="ECO:0000256" key="12">
    <source>
        <dbReference type="ARBA" id="ARBA00042615"/>
    </source>
</evidence>
<sequence length="193" mass="21525">MAIEEGWLAEARRVPSPNCDERPHDEVSLLVLHSISLPPGEYGGAHIEHLFTNRLDPEAHPFFVSLQGLRVSAHLLIRRSGECVQFVPFQRRAWHAGRSSWHDGARLRTALNDFAIGIELEGNEVSAYTGAQYQRLVEVTLDLFGAYPQLDASRITGHAQVAPLRKSDPGPAFDWAYFHQRLHECQAAGLIVG</sequence>
<dbReference type="RefSeq" id="WP_132044989.1">
    <property type="nucleotide sequence ID" value="NZ_SLTR01000023.1"/>
</dbReference>
<comment type="cofactor">
    <cofactor evidence="2">
        <name>Zn(2+)</name>
        <dbReference type="ChEBI" id="CHEBI:29105"/>
    </cofactor>
</comment>
<dbReference type="EMBL" id="SLTR01000023">
    <property type="protein sequence ID" value="TDB00413.1"/>
    <property type="molecule type" value="Genomic_DNA"/>
</dbReference>
<keyword evidence="6" id="KW-0963">Cytoplasm</keyword>
<name>A0ABY2D3S0_9GAMM</name>
<comment type="caution">
    <text evidence="14">The sequence shown here is derived from an EMBL/GenBank/DDBJ whole genome shotgun (WGS) entry which is preliminary data.</text>
</comment>